<keyword evidence="1 4" id="KW-0378">Hydrolase</keyword>
<name>A0ABX7JR34_9RHOB</name>
<evidence type="ECO:0000313" key="4">
    <source>
        <dbReference type="EMBL" id="QRZ16124.1"/>
    </source>
</evidence>
<dbReference type="Gene3D" id="3.40.50.1820">
    <property type="entry name" value="alpha/beta hydrolase"/>
    <property type="match status" value="1"/>
</dbReference>
<evidence type="ECO:0000256" key="2">
    <source>
        <dbReference type="SAM" id="SignalP"/>
    </source>
</evidence>
<dbReference type="PANTHER" id="PTHR22946:SF9">
    <property type="entry name" value="POLYKETIDE TRANSFERASE AF380"/>
    <property type="match status" value="1"/>
</dbReference>
<evidence type="ECO:0000259" key="3">
    <source>
        <dbReference type="Pfam" id="PF12146"/>
    </source>
</evidence>
<keyword evidence="4" id="KW-0614">Plasmid</keyword>
<accession>A0ABX7JR34</accession>
<feature type="signal peptide" evidence="2">
    <location>
        <begin position="1"/>
        <end position="20"/>
    </location>
</feature>
<dbReference type="Proteomes" id="UP000663629">
    <property type="component" value="Plasmid p2"/>
</dbReference>
<proteinExistence type="predicted"/>
<dbReference type="InterPro" id="IPR022742">
    <property type="entry name" value="Hydrolase_4"/>
</dbReference>
<evidence type="ECO:0000313" key="5">
    <source>
        <dbReference type="Proteomes" id="UP000663629"/>
    </source>
</evidence>
<organism evidence="4 5">
    <name type="scientific">Paracoccus methylovorus</name>
    <dbReference type="NCBI Taxonomy" id="2812658"/>
    <lineage>
        <taxon>Bacteria</taxon>
        <taxon>Pseudomonadati</taxon>
        <taxon>Pseudomonadota</taxon>
        <taxon>Alphaproteobacteria</taxon>
        <taxon>Rhodobacterales</taxon>
        <taxon>Paracoccaceae</taxon>
        <taxon>Paracoccus</taxon>
    </lineage>
</organism>
<gene>
    <name evidence="4" type="ORF">JWJ88_21525</name>
</gene>
<keyword evidence="2" id="KW-0732">Signal</keyword>
<protein>
    <submittedName>
        <fullName evidence="4">Alpha/beta fold hydrolase</fullName>
    </submittedName>
</protein>
<reference evidence="4 5" key="1">
    <citation type="submission" date="2021-02" db="EMBL/GenBank/DDBJ databases">
        <title>Paracoccus methylovroum sp.nov., a new methanol and methylamine utilizing methylotrophic denitrifer.</title>
        <authorList>
            <person name="Timsy T."/>
            <person name="Behrendt U."/>
            <person name="Ulrich A."/>
            <person name="Spanner T."/>
            <person name="Foesel B.U."/>
            <person name="Horn M.A."/>
            <person name="Kolb S."/>
        </authorList>
    </citation>
    <scope>NUCLEOTIDE SEQUENCE [LARGE SCALE GENOMIC DNA]</scope>
    <source>
        <strain evidence="4 5">H4-D09</strain>
        <plasmid evidence="4 5">p2</plasmid>
    </source>
</reference>
<dbReference type="EMBL" id="CP070372">
    <property type="protein sequence ID" value="QRZ16124.1"/>
    <property type="molecule type" value="Genomic_DNA"/>
</dbReference>
<dbReference type="GO" id="GO:0016787">
    <property type="term" value="F:hydrolase activity"/>
    <property type="evidence" value="ECO:0007669"/>
    <property type="project" value="UniProtKB-KW"/>
</dbReference>
<geneLocation type="plasmid" evidence="4 5">
    <name>p2</name>
</geneLocation>
<keyword evidence="5" id="KW-1185">Reference proteome</keyword>
<dbReference type="InterPro" id="IPR050261">
    <property type="entry name" value="FrsA_esterase"/>
</dbReference>
<feature type="chain" id="PRO_5046995355" evidence="2">
    <location>
        <begin position="21"/>
        <end position="283"/>
    </location>
</feature>
<dbReference type="SUPFAM" id="SSF53474">
    <property type="entry name" value="alpha/beta-Hydrolases"/>
    <property type="match status" value="1"/>
</dbReference>
<dbReference type="PANTHER" id="PTHR22946">
    <property type="entry name" value="DIENELACTONE HYDROLASE DOMAIN-CONTAINING PROTEIN-RELATED"/>
    <property type="match status" value="1"/>
</dbReference>
<dbReference type="Pfam" id="PF12146">
    <property type="entry name" value="Hydrolase_4"/>
    <property type="match status" value="1"/>
</dbReference>
<sequence>MRKGLTVSAALALIVLPAHGERVSSPTLDRGIAATLEMPEGEGQFPAVLMFHGLGSSRDEVGLIFADSAKALAANGIASLRIDFRGFGKSDGDTGAFTLERQNEDAAIALQALAAMDQIDAGHIGVMGFSFGAGAAIELAAARPDAIKSLVVWAPVGNYHDDMLDSMGQRAFDLAAQDGVVGLDLGWRTMALKQGFFDSLNGHDLLAALLAYDGPFMTVNGSDDPYRKYTPALMEAAASADKQALVIEGGDHVFHVYTPSRSMAGQVIDATVERFKATLGEAR</sequence>
<feature type="domain" description="Serine aminopeptidase S33" evidence="3">
    <location>
        <begin position="47"/>
        <end position="164"/>
    </location>
</feature>
<evidence type="ECO:0000256" key="1">
    <source>
        <dbReference type="ARBA" id="ARBA00022801"/>
    </source>
</evidence>
<dbReference type="RefSeq" id="WP_205297008.1">
    <property type="nucleotide sequence ID" value="NZ_CP070372.1"/>
</dbReference>
<dbReference type="InterPro" id="IPR029058">
    <property type="entry name" value="AB_hydrolase_fold"/>
</dbReference>